<dbReference type="OMA" id="VTGVFFY"/>
<keyword evidence="7" id="KW-1208">Phospholipid metabolism</keyword>
<name>R0KQ31_NOSB1</name>
<evidence type="ECO:0000256" key="7">
    <source>
        <dbReference type="ARBA" id="ARBA00023264"/>
    </source>
</evidence>
<gene>
    <name evidence="10" type="primary">PIS</name>
    <name evidence="10" type="ORF">NBO_362g0011</name>
</gene>
<proteinExistence type="inferred from homology"/>
<dbReference type="EMBL" id="KB909270">
    <property type="protein sequence ID" value="EOB12826.1"/>
    <property type="molecule type" value="Genomic_DNA"/>
</dbReference>
<feature type="transmembrane region" description="Helical" evidence="9">
    <location>
        <begin position="161"/>
        <end position="181"/>
    </location>
</feature>
<keyword evidence="5" id="KW-0443">Lipid metabolism</keyword>
<dbReference type="InterPro" id="IPR043130">
    <property type="entry name" value="CDP-OH_PTrfase_TM_dom"/>
</dbReference>
<dbReference type="PANTHER" id="PTHR15362">
    <property type="entry name" value="PHOSPHATIDYLINOSITOL SYNTHASE"/>
    <property type="match status" value="1"/>
</dbReference>
<dbReference type="STRING" id="578461.R0KQ31"/>
<dbReference type="Gene3D" id="1.20.120.1760">
    <property type="match status" value="1"/>
</dbReference>
<dbReference type="VEuPathDB" id="MicrosporidiaDB:NBO_362g0011"/>
<dbReference type="Proteomes" id="UP000016927">
    <property type="component" value="Unassembled WGS sequence"/>
</dbReference>
<dbReference type="InterPro" id="IPR048254">
    <property type="entry name" value="CDP_ALCOHOL_P_TRANSF_CS"/>
</dbReference>
<dbReference type="InterPro" id="IPR000462">
    <property type="entry name" value="CDP-OH_P_trans"/>
</dbReference>
<dbReference type="GO" id="GO:0016020">
    <property type="term" value="C:membrane"/>
    <property type="evidence" value="ECO:0007669"/>
    <property type="project" value="UniProtKB-SubCell"/>
</dbReference>
<dbReference type="Pfam" id="PF01066">
    <property type="entry name" value="CDP-OH_P_transf"/>
    <property type="match status" value="1"/>
</dbReference>
<accession>R0KQ31</accession>
<reference evidence="10 11" key="1">
    <citation type="journal article" date="2013" name="BMC Genomics">
        <title>Comparative genomics of parasitic silkworm microsporidia reveal an association between genome expansion and host adaptation.</title>
        <authorList>
            <person name="Pan G."/>
            <person name="Xu J."/>
            <person name="Li T."/>
            <person name="Xia Q."/>
            <person name="Liu S.L."/>
            <person name="Zhang G."/>
            <person name="Li S."/>
            <person name="Li C."/>
            <person name="Liu H."/>
            <person name="Yang L."/>
            <person name="Liu T."/>
            <person name="Zhang X."/>
            <person name="Wu Z."/>
            <person name="Fan W."/>
            <person name="Dang X."/>
            <person name="Xiang H."/>
            <person name="Tao M."/>
            <person name="Li Y."/>
            <person name="Hu J."/>
            <person name="Li Z."/>
            <person name="Lin L."/>
            <person name="Luo J."/>
            <person name="Geng L."/>
            <person name="Wang L."/>
            <person name="Long M."/>
            <person name="Wan Y."/>
            <person name="He N."/>
            <person name="Zhang Z."/>
            <person name="Lu C."/>
            <person name="Keeling P.J."/>
            <person name="Wang J."/>
            <person name="Xiang Z."/>
            <person name="Zhou Z."/>
        </authorList>
    </citation>
    <scope>NUCLEOTIDE SEQUENCE [LARGE SCALE GENOMIC DNA]</scope>
    <source>
        <strain evidence="11">CQ1 / CVCC 102059</strain>
    </source>
</reference>
<keyword evidence="11" id="KW-1185">Reference proteome</keyword>
<keyword evidence="3 9" id="KW-0812">Transmembrane</keyword>
<dbReference type="OrthoDB" id="10251079at2759"/>
<evidence type="ECO:0000256" key="6">
    <source>
        <dbReference type="ARBA" id="ARBA00023136"/>
    </source>
</evidence>
<comment type="similarity">
    <text evidence="8">Belongs to the CDP-alcohol phosphatidyltransferase class-I family.</text>
</comment>
<protein>
    <submittedName>
        <fullName evidence="10">CDP-diacylglycerol--inositol 3-phosphatidyltransferase</fullName>
    </submittedName>
</protein>
<sequence length="189" mass="22020">MDLQLIFNVPNIIDYLRIILLFFAITQPDNIFSVSYIISSSLDFFDGHAARAFNQCSVLGGCLDMIIDRISTVIIGLRMLKKNIEYYRFVSFYILIDLLSHFVHFTVSCMTMSHHKNNTNVIMQIYYNKFVLFPICLLSEAFFISAIVLEKKHRIVNLLQIVCWLKTFFHIVQLLSAIMTMSDIKMKLN</sequence>
<dbReference type="GO" id="GO:0006661">
    <property type="term" value="P:phosphatidylinositol biosynthetic process"/>
    <property type="evidence" value="ECO:0007669"/>
    <property type="project" value="TreeGrafter"/>
</dbReference>
<evidence type="ECO:0000256" key="3">
    <source>
        <dbReference type="ARBA" id="ARBA00022692"/>
    </source>
</evidence>
<dbReference type="GO" id="GO:0005794">
    <property type="term" value="C:Golgi apparatus"/>
    <property type="evidence" value="ECO:0007669"/>
    <property type="project" value="TreeGrafter"/>
</dbReference>
<keyword evidence="4 9" id="KW-1133">Transmembrane helix</keyword>
<comment type="subcellular location">
    <subcellularLocation>
        <location evidence="1">Membrane</location>
        <topology evidence="1">Multi-pass membrane protein</topology>
    </subcellularLocation>
</comment>
<evidence type="ECO:0000256" key="9">
    <source>
        <dbReference type="SAM" id="Phobius"/>
    </source>
</evidence>
<evidence type="ECO:0000313" key="11">
    <source>
        <dbReference type="Proteomes" id="UP000016927"/>
    </source>
</evidence>
<dbReference type="AlphaFoldDB" id="R0KQ31"/>
<dbReference type="PANTHER" id="PTHR15362:SF4">
    <property type="entry name" value="CDP-DIACYLGLYCEROL--INOSITOL 3-PHOSPHATIDYLTRANSFERASE"/>
    <property type="match status" value="1"/>
</dbReference>
<dbReference type="HOGENOM" id="CLU_067602_2_0_1"/>
<feature type="transmembrane region" description="Helical" evidence="9">
    <location>
        <begin position="125"/>
        <end position="149"/>
    </location>
</feature>
<feature type="transmembrane region" description="Helical" evidence="9">
    <location>
        <begin position="86"/>
        <end position="105"/>
    </location>
</feature>
<keyword evidence="2 8" id="KW-0808">Transferase</keyword>
<evidence type="ECO:0000256" key="5">
    <source>
        <dbReference type="ARBA" id="ARBA00023098"/>
    </source>
</evidence>
<evidence type="ECO:0000256" key="1">
    <source>
        <dbReference type="ARBA" id="ARBA00004141"/>
    </source>
</evidence>
<evidence type="ECO:0000256" key="8">
    <source>
        <dbReference type="RuleBase" id="RU003750"/>
    </source>
</evidence>
<dbReference type="PROSITE" id="PS00379">
    <property type="entry name" value="CDP_ALCOHOL_P_TRANSF"/>
    <property type="match status" value="1"/>
</dbReference>
<organism evidence="10 11">
    <name type="scientific">Nosema bombycis (strain CQ1 / CVCC 102059)</name>
    <name type="common">Microsporidian parasite</name>
    <name type="synonym">Pebrine of silkworm</name>
    <dbReference type="NCBI Taxonomy" id="578461"/>
    <lineage>
        <taxon>Eukaryota</taxon>
        <taxon>Fungi</taxon>
        <taxon>Fungi incertae sedis</taxon>
        <taxon>Microsporidia</taxon>
        <taxon>Nosematidae</taxon>
        <taxon>Nosema</taxon>
    </lineage>
</organism>
<dbReference type="GO" id="GO:0003881">
    <property type="term" value="F:CDP-diacylglycerol-inositol 3-phosphatidyltransferase activity"/>
    <property type="evidence" value="ECO:0007669"/>
    <property type="project" value="TreeGrafter"/>
</dbReference>
<evidence type="ECO:0000256" key="4">
    <source>
        <dbReference type="ARBA" id="ARBA00022989"/>
    </source>
</evidence>
<evidence type="ECO:0000256" key="2">
    <source>
        <dbReference type="ARBA" id="ARBA00022679"/>
    </source>
</evidence>
<evidence type="ECO:0000313" key="10">
    <source>
        <dbReference type="EMBL" id="EOB12826.1"/>
    </source>
</evidence>
<keyword evidence="6 9" id="KW-0472">Membrane</keyword>